<evidence type="ECO:0000313" key="1">
    <source>
        <dbReference type="EMBL" id="TBU00079.1"/>
    </source>
</evidence>
<dbReference type="Gene3D" id="3.80.10.10">
    <property type="entry name" value="Ribonuclease Inhibitor"/>
    <property type="match status" value="1"/>
</dbReference>
<gene>
    <name evidence="1" type="ORF">CWI36_1751p0020</name>
</gene>
<feature type="non-terminal residue" evidence="1">
    <location>
        <position position="1"/>
    </location>
</feature>
<comment type="caution">
    <text evidence="1">The sequence shown here is derived from an EMBL/GenBank/DDBJ whole genome shotgun (WGS) entry which is preliminary data.</text>
</comment>
<proteinExistence type="predicted"/>
<dbReference type="SUPFAM" id="SSF52047">
    <property type="entry name" value="RNI-like"/>
    <property type="match status" value="1"/>
</dbReference>
<evidence type="ECO:0000313" key="2">
    <source>
        <dbReference type="Proteomes" id="UP000291404"/>
    </source>
</evidence>
<dbReference type="Proteomes" id="UP000291404">
    <property type="component" value="Unassembled WGS sequence"/>
</dbReference>
<dbReference type="AlphaFoldDB" id="A0A4Q9KYK7"/>
<dbReference type="InterPro" id="IPR032675">
    <property type="entry name" value="LRR_dom_sf"/>
</dbReference>
<name>A0A4Q9KYK7_9MICR</name>
<keyword evidence="2" id="KW-1185">Reference proteome</keyword>
<dbReference type="VEuPathDB" id="MicrosporidiaDB:CWI36_1751p0020"/>
<organism evidence="1 2">
    <name type="scientific">Hamiltosporidium magnivora</name>
    <dbReference type="NCBI Taxonomy" id="148818"/>
    <lineage>
        <taxon>Eukaryota</taxon>
        <taxon>Fungi</taxon>
        <taxon>Fungi incertae sedis</taxon>
        <taxon>Microsporidia</taxon>
        <taxon>Dubosqiidae</taxon>
        <taxon>Hamiltosporidium</taxon>
    </lineage>
</organism>
<reference evidence="1 2" key="1">
    <citation type="submission" date="2017-12" db="EMBL/GenBank/DDBJ databases">
        <authorList>
            <person name="Pombert J.-F."/>
            <person name="Haag K.L."/>
            <person name="Ebert D."/>
        </authorList>
    </citation>
    <scope>NUCLEOTIDE SEQUENCE [LARGE SCALE GENOMIC DNA]</scope>
    <source>
        <strain evidence="1">BE-OM-2</strain>
    </source>
</reference>
<evidence type="ECO:0008006" key="3">
    <source>
        <dbReference type="Google" id="ProtNLM"/>
    </source>
</evidence>
<dbReference type="EMBL" id="PITI01001751">
    <property type="protein sequence ID" value="TBU00079.1"/>
    <property type="molecule type" value="Genomic_DNA"/>
</dbReference>
<protein>
    <recommendedName>
        <fullName evidence="3">Leucine-rich repeat-containing protein</fullName>
    </recommendedName>
</protein>
<sequence>SNRQYEQYCIKFIERISLKFDIFEKFNKMNNNIEMYLCHYIKKSDFLIFYEFIISYYFPVHKMTIDKFYTILYFLEYFRFESDKKLRNVIKSILYSLVVSDEMNNFNIEKVSFHFSKQCYFSHALLKKISQEYLKLLYNGKDLKFSFFIKEYESYISDEYKGLFREDRKHMLVINDKFVTFFSKKVVVNHKSHCLFLMFLNTLDIKYLHIHGLNRENSKSFCFILENLKKMVDEIVFFKCNISDDVICSLNANLSLVNLKKMVFIESEFDKIFIFREHLSNIEEFIFYEQYYYERYTVLEIEEGDPNIPENVMESFKHIHPQHSIEESIKENENISKENKDFYLKLLNEDKLKGKVRIIEYFECEIENLEVNCFYEYKGCFNNISITFKNLNEKQFFTTKNTILEENIKCIKITSSAIKSGFLKDILNIKGLERLEIEDSDIFIENKIFINESIKYFRFFPNNSDRFCSFFKLVDMMIGLQEIYIAIINIIKLNRSLDQIFYITDLNLWSINEMIDFSKLSEKNKKFDIKATSKAKADLELSSIPLKFLFQNYEMSGIKKLSIRNFSINHLNVKALSNLLNLKELNIVRINFQNISFSELFCAKQEYKIKRMYLEEINISEKDFIFIANLKKIKDIRLWRYDIQGKAYTWICMYFYNEFYMKLIYQKDVLPEETIKYIKEKLKRNILL</sequence>
<accession>A0A4Q9KYK7</accession>
<dbReference type="VEuPathDB" id="MicrosporidiaDB:CWI39_1081p0010"/>